<dbReference type="AlphaFoldDB" id="A0A5D4GQV2"/>
<dbReference type="RefSeq" id="WP_148916457.1">
    <property type="nucleotide sequence ID" value="NZ_VSZS01000067.1"/>
</dbReference>
<proteinExistence type="predicted"/>
<keyword evidence="4" id="KW-1185">Reference proteome</keyword>
<dbReference type="NCBIfam" id="TIGR00696">
    <property type="entry name" value="wecG_tagA_cpsF"/>
    <property type="match status" value="1"/>
</dbReference>
<dbReference type="CDD" id="cd06533">
    <property type="entry name" value="Glyco_transf_WecG_TagA"/>
    <property type="match status" value="1"/>
</dbReference>
<gene>
    <name evidence="3" type="ORF">FY036_19625</name>
</gene>
<evidence type="ECO:0000313" key="4">
    <source>
        <dbReference type="Proteomes" id="UP000323258"/>
    </source>
</evidence>
<evidence type="ECO:0000256" key="2">
    <source>
        <dbReference type="ARBA" id="ARBA00022679"/>
    </source>
</evidence>
<accession>A0A5D4GQV2</accession>
<organism evidence="3 4">
    <name type="scientific">Neoaquamicrobium microcysteis</name>
    <dbReference type="NCBI Taxonomy" id="2682781"/>
    <lineage>
        <taxon>Bacteria</taxon>
        <taxon>Pseudomonadati</taxon>
        <taxon>Pseudomonadota</taxon>
        <taxon>Alphaproteobacteria</taxon>
        <taxon>Hyphomicrobiales</taxon>
        <taxon>Phyllobacteriaceae</taxon>
        <taxon>Neoaquamicrobium</taxon>
    </lineage>
</organism>
<dbReference type="InterPro" id="IPR004629">
    <property type="entry name" value="WecG_TagA_CpsF"/>
</dbReference>
<dbReference type="EMBL" id="VSZS01000067">
    <property type="protein sequence ID" value="TYR30099.1"/>
    <property type="molecule type" value="Genomic_DNA"/>
</dbReference>
<dbReference type="Proteomes" id="UP000323258">
    <property type="component" value="Unassembled WGS sequence"/>
</dbReference>
<dbReference type="Pfam" id="PF03808">
    <property type="entry name" value="Glyco_tran_WecG"/>
    <property type="match status" value="1"/>
</dbReference>
<sequence length="257" mass="29210">MRNKKIRDSIPVCKLGGMANARLSLRETVRLMDDAISGRLPEMEQPLFMTSSNGQVLSMYARSSRMRKLFDQADVISADGQPMVTISQLLTSNPVPDRTSTTDLFEDASLLLPEGTTYYMFGTTPDEIERAASAVRRRFPRVRLVGYSHGYLDAEGEEELFEELDRLKPDILWIGLGVPREQEFVLKNIDRLKSVKVVKTSGGLFNFLSGSRSRAPSWMQSAGLEWLYRTILEPRRLAWRYLVTNPHSLYLLLTRTG</sequence>
<reference evidence="3 4" key="1">
    <citation type="submission" date="2019-08" db="EMBL/GenBank/DDBJ databases">
        <authorList>
            <person name="Seo Y.L."/>
        </authorList>
    </citation>
    <scope>NUCLEOTIDE SEQUENCE [LARGE SCALE GENOMIC DNA]</scope>
    <source>
        <strain evidence="3 4">MaA-C15</strain>
    </source>
</reference>
<dbReference type="GO" id="GO:0016758">
    <property type="term" value="F:hexosyltransferase activity"/>
    <property type="evidence" value="ECO:0007669"/>
    <property type="project" value="TreeGrafter"/>
</dbReference>
<dbReference type="OrthoDB" id="9771846at2"/>
<evidence type="ECO:0000313" key="3">
    <source>
        <dbReference type="EMBL" id="TYR30099.1"/>
    </source>
</evidence>
<protein>
    <submittedName>
        <fullName evidence="3">WecB/TagA/CpsF family glycosyltransferase</fullName>
    </submittedName>
</protein>
<evidence type="ECO:0000256" key="1">
    <source>
        <dbReference type="ARBA" id="ARBA00022676"/>
    </source>
</evidence>
<comment type="caution">
    <text evidence="3">The sequence shown here is derived from an EMBL/GenBank/DDBJ whole genome shotgun (WGS) entry which is preliminary data.</text>
</comment>
<dbReference type="PANTHER" id="PTHR34136">
    <property type="match status" value="1"/>
</dbReference>
<keyword evidence="1" id="KW-0328">Glycosyltransferase</keyword>
<keyword evidence="2 3" id="KW-0808">Transferase</keyword>
<name>A0A5D4GQV2_9HYPH</name>
<reference evidence="3 4" key="2">
    <citation type="submission" date="2019-09" db="EMBL/GenBank/DDBJ databases">
        <title>Mesorhizobium sp. MaA-C15 isolated from Microcystis aeruginosa.</title>
        <authorList>
            <person name="Jeong S.E."/>
            <person name="Jin H.M."/>
            <person name="Jeon C.O."/>
        </authorList>
    </citation>
    <scope>NUCLEOTIDE SEQUENCE [LARGE SCALE GENOMIC DNA]</scope>
    <source>
        <strain evidence="3 4">MaA-C15</strain>
    </source>
</reference>
<dbReference type="PANTHER" id="PTHR34136:SF1">
    <property type="entry name" value="UDP-N-ACETYL-D-MANNOSAMINURONIC ACID TRANSFERASE"/>
    <property type="match status" value="1"/>
</dbReference>